<evidence type="ECO:0000256" key="7">
    <source>
        <dbReference type="PROSITE-ProRule" id="PRU00042"/>
    </source>
</evidence>
<dbReference type="InterPro" id="IPR013087">
    <property type="entry name" value="Znf_C2H2_type"/>
</dbReference>
<evidence type="ECO:0000313" key="10">
    <source>
        <dbReference type="Proteomes" id="UP000887013"/>
    </source>
</evidence>
<evidence type="ECO:0000256" key="1">
    <source>
        <dbReference type="ARBA" id="ARBA00004123"/>
    </source>
</evidence>
<dbReference type="Gene3D" id="3.30.160.60">
    <property type="entry name" value="Classic Zinc Finger"/>
    <property type="match status" value="2"/>
</dbReference>
<organism evidence="9 10">
    <name type="scientific">Nephila pilipes</name>
    <name type="common">Giant wood spider</name>
    <name type="synonym">Nephila maculata</name>
    <dbReference type="NCBI Taxonomy" id="299642"/>
    <lineage>
        <taxon>Eukaryota</taxon>
        <taxon>Metazoa</taxon>
        <taxon>Ecdysozoa</taxon>
        <taxon>Arthropoda</taxon>
        <taxon>Chelicerata</taxon>
        <taxon>Arachnida</taxon>
        <taxon>Araneae</taxon>
        <taxon>Araneomorphae</taxon>
        <taxon>Entelegynae</taxon>
        <taxon>Araneoidea</taxon>
        <taxon>Nephilidae</taxon>
        <taxon>Nephila</taxon>
    </lineage>
</organism>
<feature type="domain" description="C2H2-type" evidence="8">
    <location>
        <begin position="140"/>
        <end position="167"/>
    </location>
</feature>
<proteinExistence type="predicted"/>
<gene>
    <name evidence="9" type="ORF">NPIL_199931</name>
</gene>
<dbReference type="GO" id="GO:0008270">
    <property type="term" value="F:zinc ion binding"/>
    <property type="evidence" value="ECO:0007669"/>
    <property type="project" value="UniProtKB-KW"/>
</dbReference>
<dbReference type="PROSITE" id="PS00028">
    <property type="entry name" value="ZINC_FINGER_C2H2_1"/>
    <property type="match status" value="1"/>
</dbReference>
<keyword evidence="2" id="KW-0479">Metal-binding</keyword>
<dbReference type="FunFam" id="3.30.160.60:FF:000358">
    <property type="entry name" value="zinc finger protein 24"/>
    <property type="match status" value="1"/>
</dbReference>
<evidence type="ECO:0000313" key="9">
    <source>
        <dbReference type="EMBL" id="GFS81793.1"/>
    </source>
</evidence>
<accession>A0A8X6MWV4</accession>
<sequence length="167" mass="19254">MKGFCVKEKASCLPHIKGNIVNDWSDQKLSDIENIWLFFHIYPKKNWKSCVYDSTATDSSFRKPEIEATPTLLRGAISTYVSDSRSSSTQSISKNQIQLDAHVIKQAGYTLHTCNHCSYATYHKGHFNIHMRVHTGERPFKCYMCEKAFTQKIGLRRHLLCHQNTNI</sequence>
<dbReference type="InterPro" id="IPR050331">
    <property type="entry name" value="Zinc_finger"/>
</dbReference>
<feature type="domain" description="C2H2-type" evidence="8">
    <location>
        <begin position="112"/>
        <end position="139"/>
    </location>
</feature>
<reference evidence="9" key="1">
    <citation type="submission" date="2020-08" db="EMBL/GenBank/DDBJ databases">
        <title>Multicomponent nature underlies the extraordinary mechanical properties of spider dragline silk.</title>
        <authorList>
            <person name="Kono N."/>
            <person name="Nakamura H."/>
            <person name="Mori M."/>
            <person name="Yoshida Y."/>
            <person name="Ohtoshi R."/>
            <person name="Malay A.D."/>
            <person name="Moran D.A.P."/>
            <person name="Tomita M."/>
            <person name="Numata K."/>
            <person name="Arakawa K."/>
        </authorList>
    </citation>
    <scope>NUCLEOTIDE SEQUENCE</scope>
</reference>
<protein>
    <recommendedName>
        <fullName evidence="8">C2H2-type domain-containing protein</fullName>
    </recommendedName>
</protein>
<dbReference type="PROSITE" id="PS50157">
    <property type="entry name" value="ZINC_FINGER_C2H2_2"/>
    <property type="match status" value="2"/>
</dbReference>
<keyword evidence="6" id="KW-0539">Nucleus</keyword>
<keyword evidence="5" id="KW-0862">Zinc</keyword>
<comment type="caution">
    <text evidence="9">The sequence shown here is derived from an EMBL/GenBank/DDBJ whole genome shotgun (WGS) entry which is preliminary data.</text>
</comment>
<evidence type="ECO:0000256" key="5">
    <source>
        <dbReference type="ARBA" id="ARBA00022833"/>
    </source>
</evidence>
<comment type="subcellular location">
    <subcellularLocation>
        <location evidence="1">Nucleus</location>
    </subcellularLocation>
</comment>
<evidence type="ECO:0000259" key="8">
    <source>
        <dbReference type="PROSITE" id="PS50157"/>
    </source>
</evidence>
<dbReference type="PANTHER" id="PTHR16515:SF49">
    <property type="entry name" value="GASTRULA ZINC FINGER PROTEIN XLCGF49.1-LIKE-RELATED"/>
    <property type="match status" value="1"/>
</dbReference>
<keyword evidence="10" id="KW-1185">Reference proteome</keyword>
<dbReference type="FunFam" id="3.30.160.60:FF:000446">
    <property type="entry name" value="Zinc finger protein"/>
    <property type="match status" value="1"/>
</dbReference>
<dbReference type="SMART" id="SM00355">
    <property type="entry name" value="ZnF_C2H2"/>
    <property type="match status" value="2"/>
</dbReference>
<dbReference type="InterPro" id="IPR036236">
    <property type="entry name" value="Znf_C2H2_sf"/>
</dbReference>
<dbReference type="EMBL" id="BMAW01097829">
    <property type="protein sequence ID" value="GFS81793.1"/>
    <property type="molecule type" value="Genomic_DNA"/>
</dbReference>
<evidence type="ECO:0000256" key="6">
    <source>
        <dbReference type="ARBA" id="ARBA00023242"/>
    </source>
</evidence>
<dbReference type="OrthoDB" id="6437202at2759"/>
<evidence type="ECO:0000256" key="2">
    <source>
        <dbReference type="ARBA" id="ARBA00022723"/>
    </source>
</evidence>
<evidence type="ECO:0000256" key="3">
    <source>
        <dbReference type="ARBA" id="ARBA00022737"/>
    </source>
</evidence>
<dbReference type="GO" id="GO:0005634">
    <property type="term" value="C:nucleus"/>
    <property type="evidence" value="ECO:0007669"/>
    <property type="project" value="UniProtKB-SubCell"/>
</dbReference>
<dbReference type="SUPFAM" id="SSF57667">
    <property type="entry name" value="beta-beta-alpha zinc fingers"/>
    <property type="match status" value="1"/>
</dbReference>
<name>A0A8X6MWV4_NEPPI</name>
<keyword evidence="4 7" id="KW-0863">Zinc-finger</keyword>
<evidence type="ECO:0000256" key="4">
    <source>
        <dbReference type="ARBA" id="ARBA00022771"/>
    </source>
</evidence>
<keyword evidence="3" id="KW-0677">Repeat</keyword>
<dbReference type="GO" id="GO:0010468">
    <property type="term" value="P:regulation of gene expression"/>
    <property type="evidence" value="ECO:0007669"/>
    <property type="project" value="TreeGrafter"/>
</dbReference>
<dbReference type="Proteomes" id="UP000887013">
    <property type="component" value="Unassembled WGS sequence"/>
</dbReference>
<dbReference type="AlphaFoldDB" id="A0A8X6MWV4"/>
<dbReference type="PANTHER" id="PTHR16515">
    <property type="entry name" value="PR DOMAIN ZINC FINGER PROTEIN"/>
    <property type="match status" value="1"/>
</dbReference>